<evidence type="ECO:0000313" key="5">
    <source>
        <dbReference type="Proteomes" id="UP000722791"/>
    </source>
</evidence>
<feature type="region of interest" description="Disordered" evidence="1">
    <location>
        <begin position="575"/>
        <end position="643"/>
    </location>
</feature>
<evidence type="ECO:0000313" key="3">
    <source>
        <dbReference type="EMBL" id="GIL83448.1"/>
    </source>
</evidence>
<dbReference type="Proteomes" id="UP000722791">
    <property type="component" value="Unassembled WGS sequence"/>
</dbReference>
<accession>A0A8J4LS46</accession>
<keyword evidence="6" id="KW-1185">Reference proteome</keyword>
<feature type="region of interest" description="Disordered" evidence="1">
    <location>
        <begin position="673"/>
        <end position="731"/>
    </location>
</feature>
<evidence type="ECO:0000256" key="1">
    <source>
        <dbReference type="SAM" id="MobiDB-lite"/>
    </source>
</evidence>
<protein>
    <submittedName>
        <fullName evidence="4">Uncharacterized protein</fullName>
    </submittedName>
</protein>
<name>A0A8J4LS46_9CHLO</name>
<comment type="caution">
    <text evidence="4">The sequence shown here is derived from an EMBL/GenBank/DDBJ whole genome shotgun (WGS) entry which is preliminary data.</text>
</comment>
<sequence>MAGIPSWPAFAIIPSFFLILFIEFLPTKALPNQGRAAGDFNARLRGVSVGSNSSRAQPLQKMENMPPSPAAVQSQTNKLAAISKQVTPGRSHVDLHTLVGTALKIKSKNPNATVTFSLPASALTDSIGSGMPYVHGSFSLSSASAAEDGESPDPLAPSPSAAAATVLVNTPTGTFYTAGIQNDTLALMRLLIQMMRQHPGSSVTVTLRDTGNLAPGESPLQVAVRLDAAFSSEYATPVVSWGGGDDVTPVPKATVPSVSTQDYSTADTRPQTASVMTIPSGLLPPPASQQPIEVNLESPMSTSPSLALPPAPSSSGTPTLTPSWTPALSPPLQSPGGSSELRLEPVFMPSSPPYIAASPAGLSSQTLASPANLSIKVINRDQQQPPTSPPRPPVRDHADPNADNTDQPSAWPPLAPPVYCSPLSRPAALQLPNGITAAAPISPSPINLPAVYLGPSPVPRSRPSLYDCAPPKSMETNSPTAYNGMGYLPSASPPTQPNNPPPYPERISLPSAWPPSPDPQTLSQSSLRHLVATMPNPTMSPSQQPALLPATYISHPPVQPVIFPTYPAIDLAVSPSPRPWHSHSDSPPVYADLPSSASQRASTPPSYIAQLPTENEEPIPAWDLPARPRMRPPASYGSQSSLTPPAGPAAYPYMPLAPSLSLLALSKPDRPLACTDSLMPPQQQHPALYGSQPAASPARSAAYPEIPLPPSSWTSPPAPAQPSYPAPPPEQPVNVGVYSNILPSYRAMHPSSALGQHAGSPSKVWPASNFPSPALPSRRSPSRRHVNAIQQPSYVPSASVQPTRPLAYPIRQPPMYTSSSPLQLHMSPPADQDVSSAQPPIYPSSQCHGCLNFG</sequence>
<feature type="compositionally biased region" description="Pro residues" evidence="1">
    <location>
        <begin position="706"/>
        <end position="731"/>
    </location>
</feature>
<dbReference type="Proteomes" id="UP000747110">
    <property type="component" value="Unassembled WGS sequence"/>
</dbReference>
<evidence type="ECO:0000313" key="4">
    <source>
        <dbReference type="EMBL" id="GIM06968.1"/>
    </source>
</evidence>
<feature type="region of interest" description="Disordered" evidence="1">
    <location>
        <begin position="751"/>
        <end position="785"/>
    </location>
</feature>
<feature type="compositionally biased region" description="Low complexity" evidence="1">
    <location>
        <begin position="313"/>
        <end position="327"/>
    </location>
</feature>
<dbReference type="OrthoDB" id="553259at2759"/>
<feature type="transmembrane region" description="Helical" evidence="2">
    <location>
        <begin position="6"/>
        <end position="25"/>
    </location>
</feature>
<dbReference type="EMBL" id="BNCQ01000023">
    <property type="protein sequence ID" value="GIM06968.1"/>
    <property type="molecule type" value="Genomic_DNA"/>
</dbReference>
<evidence type="ECO:0000313" key="6">
    <source>
        <dbReference type="Proteomes" id="UP000747110"/>
    </source>
</evidence>
<feature type="region of interest" description="Disordered" evidence="1">
    <location>
        <begin position="297"/>
        <end position="345"/>
    </location>
</feature>
<proteinExistence type="predicted"/>
<reference evidence="4" key="1">
    <citation type="journal article" date="2021" name="Proc. Natl. Acad. Sci. U.S.A.">
        <title>Three genomes in the algal genus Volvox reveal the fate of a haploid sex-determining region after a transition to homothallism.</title>
        <authorList>
            <person name="Yamamoto K."/>
            <person name="Hamaji T."/>
            <person name="Kawai-Toyooka H."/>
            <person name="Matsuzaki R."/>
            <person name="Takahashi F."/>
            <person name="Nishimura Y."/>
            <person name="Kawachi M."/>
            <person name="Noguchi H."/>
            <person name="Minakuchi Y."/>
            <person name="Umen J.G."/>
            <person name="Toyoda A."/>
            <person name="Nozaki H."/>
        </authorList>
    </citation>
    <scope>NUCLEOTIDE SEQUENCE</scope>
    <source>
        <strain evidence="4">NIES-3785</strain>
        <strain evidence="3">NIES-3786</strain>
    </source>
</reference>
<feature type="region of interest" description="Disordered" evidence="1">
    <location>
        <begin position="51"/>
        <end position="71"/>
    </location>
</feature>
<evidence type="ECO:0000256" key="2">
    <source>
        <dbReference type="SAM" id="Phobius"/>
    </source>
</evidence>
<keyword evidence="2" id="KW-0472">Membrane</keyword>
<organism evidence="4 5">
    <name type="scientific">Volvox reticuliferus</name>
    <dbReference type="NCBI Taxonomy" id="1737510"/>
    <lineage>
        <taxon>Eukaryota</taxon>
        <taxon>Viridiplantae</taxon>
        <taxon>Chlorophyta</taxon>
        <taxon>core chlorophytes</taxon>
        <taxon>Chlorophyceae</taxon>
        <taxon>CS clade</taxon>
        <taxon>Chlamydomonadales</taxon>
        <taxon>Volvocaceae</taxon>
        <taxon>Volvox</taxon>
    </lineage>
</organism>
<feature type="compositionally biased region" description="Low complexity" evidence="1">
    <location>
        <begin position="691"/>
        <end position="704"/>
    </location>
</feature>
<dbReference type="EMBL" id="BNCP01000026">
    <property type="protein sequence ID" value="GIL83448.1"/>
    <property type="molecule type" value="Genomic_DNA"/>
</dbReference>
<keyword evidence="2" id="KW-1133">Transmembrane helix</keyword>
<gene>
    <name evidence="3" type="ORF">Vretifemale_12025</name>
    <name evidence="4" type="ORF">Vretimale_11190</name>
</gene>
<feature type="compositionally biased region" description="Polar residues" evidence="1">
    <location>
        <begin position="595"/>
        <end position="605"/>
    </location>
</feature>
<feature type="region of interest" description="Disordered" evidence="1">
    <location>
        <begin position="379"/>
        <end position="416"/>
    </location>
</feature>
<dbReference type="AlphaFoldDB" id="A0A8J4LS46"/>
<keyword evidence="2" id="KW-0812">Transmembrane</keyword>